<keyword evidence="1" id="KW-1133">Transmembrane helix</keyword>
<dbReference type="SMART" id="SM00278">
    <property type="entry name" value="HhH1"/>
    <property type="match status" value="2"/>
</dbReference>
<dbReference type="SUPFAM" id="SSF47781">
    <property type="entry name" value="RuvA domain 2-like"/>
    <property type="match status" value="1"/>
</dbReference>
<dbReference type="GO" id="GO:0015628">
    <property type="term" value="P:protein secretion by the type II secretion system"/>
    <property type="evidence" value="ECO:0007669"/>
    <property type="project" value="TreeGrafter"/>
</dbReference>
<feature type="domain" description="Helix-hairpin-helix DNA-binding motif class 1" evidence="2">
    <location>
        <begin position="181"/>
        <end position="200"/>
    </location>
</feature>
<evidence type="ECO:0000313" key="4">
    <source>
        <dbReference type="EMBL" id="CAB4685794.1"/>
    </source>
</evidence>
<evidence type="ECO:0000313" key="8">
    <source>
        <dbReference type="EMBL" id="CAB4937114.1"/>
    </source>
</evidence>
<dbReference type="EMBL" id="CAESAE010000001">
    <property type="protein sequence ID" value="CAB4331309.1"/>
    <property type="molecule type" value="Genomic_DNA"/>
</dbReference>
<dbReference type="Gene3D" id="3.10.560.10">
    <property type="entry name" value="Outer membrane lipoprotein wza domain like"/>
    <property type="match status" value="1"/>
</dbReference>
<dbReference type="Pfam" id="PF10531">
    <property type="entry name" value="SLBB"/>
    <property type="match status" value="1"/>
</dbReference>
<dbReference type="GO" id="GO:0003677">
    <property type="term" value="F:DNA binding"/>
    <property type="evidence" value="ECO:0007669"/>
    <property type="project" value="InterPro"/>
</dbReference>
<dbReference type="EMBL" id="CAEZXO010000002">
    <property type="protein sequence ID" value="CAB4685794.1"/>
    <property type="molecule type" value="Genomic_DNA"/>
</dbReference>
<evidence type="ECO:0000313" key="3">
    <source>
        <dbReference type="EMBL" id="CAB4331309.1"/>
    </source>
</evidence>
<dbReference type="EMBL" id="CAFBLD010000005">
    <property type="protein sequence ID" value="CAB4866463.1"/>
    <property type="molecule type" value="Genomic_DNA"/>
</dbReference>
<reference evidence="6" key="1">
    <citation type="submission" date="2020-05" db="EMBL/GenBank/DDBJ databases">
        <authorList>
            <person name="Chiriac C."/>
            <person name="Salcher M."/>
            <person name="Ghai R."/>
            <person name="Kavagutti S V."/>
        </authorList>
    </citation>
    <scope>NUCLEOTIDE SEQUENCE</scope>
</reference>
<evidence type="ECO:0000256" key="1">
    <source>
        <dbReference type="SAM" id="Phobius"/>
    </source>
</evidence>
<name>A0A6J6VWL3_9ZZZZ</name>
<keyword evidence="1" id="KW-0472">Membrane</keyword>
<dbReference type="GO" id="GO:0015627">
    <property type="term" value="C:type II protein secretion system complex"/>
    <property type="evidence" value="ECO:0007669"/>
    <property type="project" value="TreeGrafter"/>
</dbReference>
<dbReference type="PANTHER" id="PTHR21180:SF32">
    <property type="entry name" value="ENDONUCLEASE_EXONUCLEASE_PHOSPHATASE FAMILY DOMAIN-CONTAINING PROTEIN 1"/>
    <property type="match status" value="1"/>
</dbReference>
<dbReference type="EMBL" id="CAFBNH010000002">
    <property type="protein sequence ID" value="CAB4937114.1"/>
    <property type="molecule type" value="Genomic_DNA"/>
</dbReference>
<evidence type="ECO:0000259" key="2">
    <source>
        <dbReference type="SMART" id="SM00278"/>
    </source>
</evidence>
<dbReference type="Pfam" id="PF12836">
    <property type="entry name" value="HHH_3"/>
    <property type="match status" value="1"/>
</dbReference>
<evidence type="ECO:0000313" key="6">
    <source>
        <dbReference type="EMBL" id="CAB4775148.1"/>
    </source>
</evidence>
<sequence length="203" mass="21498">MNETLKDLQDRLTDWFDSLHFSRVQKRSLVIVALIVCLISGALVFRGNSQSVAIAPPVAISAPQLVTVDVAGGVNKPGVYSIATSSRVIDAINAAGGAKTGADLSDINLARIVKDGEQIYVTPVAVGSKSAATSMPAKKVGPININRASLREFDSLPGIGPVLAMRIFTYRKVYGPFTSIEDLQKVSGIGSAKFAELKSKVRV</sequence>
<dbReference type="InterPro" id="IPR019554">
    <property type="entry name" value="Soluble_ligand-bd"/>
</dbReference>
<dbReference type="AlphaFoldDB" id="A0A6J6VWL3"/>
<dbReference type="EMBL" id="CAEZZW010000002">
    <property type="protein sequence ID" value="CAB4775148.1"/>
    <property type="molecule type" value="Genomic_DNA"/>
</dbReference>
<keyword evidence="1" id="KW-0812">Transmembrane</keyword>
<proteinExistence type="predicted"/>
<dbReference type="EMBL" id="CAFBOC010000017">
    <property type="protein sequence ID" value="CAB4984674.1"/>
    <property type="molecule type" value="Genomic_DNA"/>
</dbReference>
<dbReference type="Gene3D" id="1.10.150.280">
    <property type="entry name" value="AF1531-like domain"/>
    <property type="match status" value="1"/>
</dbReference>
<evidence type="ECO:0000313" key="5">
    <source>
        <dbReference type="EMBL" id="CAB4726987.1"/>
    </source>
</evidence>
<evidence type="ECO:0000313" key="9">
    <source>
        <dbReference type="EMBL" id="CAB4984674.1"/>
    </source>
</evidence>
<gene>
    <name evidence="4" type="ORF">UFOPK2510_00260</name>
    <name evidence="5" type="ORF">UFOPK2718_00978</name>
    <name evidence="6" type="ORF">UFOPK2936_00450</name>
    <name evidence="7" type="ORF">UFOPK3328_00794</name>
    <name evidence="8" type="ORF">UFOPK3779_00255</name>
    <name evidence="9" type="ORF">UFOPK3913_01376</name>
    <name evidence="3" type="ORF">UFOPK4107_00220</name>
</gene>
<dbReference type="InterPro" id="IPR010994">
    <property type="entry name" value="RuvA_2-like"/>
</dbReference>
<dbReference type="PANTHER" id="PTHR21180">
    <property type="entry name" value="ENDONUCLEASE/EXONUCLEASE/PHOSPHATASE FAMILY DOMAIN-CONTAINING PROTEIN 1"/>
    <property type="match status" value="1"/>
</dbReference>
<feature type="domain" description="Helix-hairpin-helix DNA-binding motif class 1" evidence="2">
    <location>
        <begin position="151"/>
        <end position="170"/>
    </location>
</feature>
<dbReference type="InterPro" id="IPR003583">
    <property type="entry name" value="Hlx-hairpin-Hlx_DNA-bd_motif"/>
</dbReference>
<dbReference type="InterPro" id="IPR051675">
    <property type="entry name" value="Endo/Exo/Phosphatase_dom_1"/>
</dbReference>
<dbReference type="GO" id="GO:0006281">
    <property type="term" value="P:DNA repair"/>
    <property type="evidence" value="ECO:0007669"/>
    <property type="project" value="InterPro"/>
</dbReference>
<evidence type="ECO:0000313" key="7">
    <source>
        <dbReference type="EMBL" id="CAB4866463.1"/>
    </source>
</evidence>
<dbReference type="EMBL" id="CAEZYM010000008">
    <property type="protein sequence ID" value="CAB4726987.1"/>
    <property type="molecule type" value="Genomic_DNA"/>
</dbReference>
<organism evidence="6">
    <name type="scientific">freshwater metagenome</name>
    <dbReference type="NCBI Taxonomy" id="449393"/>
    <lineage>
        <taxon>unclassified sequences</taxon>
        <taxon>metagenomes</taxon>
        <taxon>ecological metagenomes</taxon>
    </lineage>
</organism>
<feature type="transmembrane region" description="Helical" evidence="1">
    <location>
        <begin position="28"/>
        <end position="45"/>
    </location>
</feature>
<protein>
    <submittedName>
        <fullName evidence="6">Unannotated protein</fullName>
    </submittedName>
</protein>
<accession>A0A6J6VWL3</accession>